<evidence type="ECO:0000313" key="4">
    <source>
        <dbReference type="EMBL" id="BAL98797.1"/>
    </source>
</evidence>
<dbReference type="Proteomes" id="UP000007880">
    <property type="component" value="Chromosome"/>
</dbReference>
<dbReference type="eggNOG" id="COG2353">
    <property type="taxonomic scope" value="Bacteria"/>
</dbReference>
<dbReference type="EMBL" id="AP012337">
    <property type="protein sequence ID" value="BAL98797.1"/>
    <property type="molecule type" value="Genomic_DNA"/>
</dbReference>
<dbReference type="HOGENOM" id="CLU_1183245_0_0_0"/>
<dbReference type="Pfam" id="PF04264">
    <property type="entry name" value="YceI"/>
    <property type="match status" value="1"/>
</dbReference>
<reference evidence="4 5" key="1">
    <citation type="submission" date="2012-02" db="EMBL/GenBank/DDBJ databases">
        <title>Complete genome sequence of Caldilinea aerophila DSM 14535 (= NBRC 102666).</title>
        <authorList>
            <person name="Oguchi A."/>
            <person name="Hosoyama A."/>
            <person name="Sekine M."/>
            <person name="Fukai R."/>
            <person name="Kato Y."/>
            <person name="Nakamura S."/>
            <person name="Hanada S."/>
            <person name="Yamazaki S."/>
            <person name="Fujita N."/>
        </authorList>
    </citation>
    <scope>NUCLEOTIDE SEQUENCE [LARGE SCALE GENOMIC DNA]</scope>
    <source>
        <strain evidence="5">DSM 14535 / JCM 11387 / NBRC 104270 / STL-6-O1</strain>
    </source>
</reference>
<evidence type="ECO:0000313" key="5">
    <source>
        <dbReference type="Proteomes" id="UP000007880"/>
    </source>
</evidence>
<dbReference type="PANTHER" id="PTHR34406:SF1">
    <property type="entry name" value="PROTEIN YCEI"/>
    <property type="match status" value="1"/>
</dbReference>
<accession>I0I0L0</accession>
<proteinExistence type="inferred from homology"/>
<feature type="compositionally biased region" description="Low complexity" evidence="2">
    <location>
        <begin position="1"/>
        <end position="26"/>
    </location>
</feature>
<dbReference type="Gene3D" id="2.40.128.110">
    <property type="entry name" value="Lipid/polyisoprenoid-binding, YceI-like"/>
    <property type="match status" value="1"/>
</dbReference>
<sequence>MAGCAQPLAPVVTPQAPQPAASPEATVETEEPAEAEAAETGRPVSGLRTFVIVPEESRASYLVDEEFFGGALAKLGIPAGFNKVIGSTQAIEGRLQLNLDDLSAPLGENIFTVRINTLKTDRDDRDKWIRENGPRLDSFPIATFVAKSIEGAPSSYQEGQEVSFKLSGDLTIRNITRPVTFDVTASLNGDTLKGVATTRLLMSDFGIEQLSFVNTLTVADEFGLEIHITAREEQ</sequence>
<dbReference type="AlphaFoldDB" id="I0I0L0"/>
<feature type="domain" description="Lipid/polyisoprenoid-binding YceI-like" evidence="3">
    <location>
        <begin position="60"/>
        <end position="231"/>
    </location>
</feature>
<dbReference type="InterPro" id="IPR007372">
    <property type="entry name" value="Lipid/polyisoprenoid-bd_YceI"/>
</dbReference>
<feature type="compositionally biased region" description="Acidic residues" evidence="2">
    <location>
        <begin position="27"/>
        <end position="37"/>
    </location>
</feature>
<gene>
    <name evidence="4" type="ordered locus">CLDAP_07580</name>
</gene>
<evidence type="ECO:0000256" key="1">
    <source>
        <dbReference type="ARBA" id="ARBA00008812"/>
    </source>
</evidence>
<protein>
    <recommendedName>
        <fullName evidence="3">Lipid/polyisoprenoid-binding YceI-like domain-containing protein</fullName>
    </recommendedName>
</protein>
<dbReference type="SUPFAM" id="SSF101874">
    <property type="entry name" value="YceI-like"/>
    <property type="match status" value="1"/>
</dbReference>
<dbReference type="SMART" id="SM00867">
    <property type="entry name" value="YceI"/>
    <property type="match status" value="1"/>
</dbReference>
<dbReference type="InterPro" id="IPR036761">
    <property type="entry name" value="TTHA0802/YceI-like_sf"/>
</dbReference>
<name>I0I0L0_CALAS</name>
<dbReference type="KEGG" id="cap:CLDAP_07580"/>
<keyword evidence="5" id="KW-1185">Reference proteome</keyword>
<feature type="region of interest" description="Disordered" evidence="2">
    <location>
        <begin position="1"/>
        <end position="41"/>
    </location>
</feature>
<comment type="similarity">
    <text evidence="1">Belongs to the UPF0312 family.</text>
</comment>
<evidence type="ECO:0000259" key="3">
    <source>
        <dbReference type="SMART" id="SM00867"/>
    </source>
</evidence>
<evidence type="ECO:0000256" key="2">
    <source>
        <dbReference type="SAM" id="MobiDB-lite"/>
    </source>
</evidence>
<dbReference type="PANTHER" id="PTHR34406">
    <property type="entry name" value="PROTEIN YCEI"/>
    <property type="match status" value="1"/>
</dbReference>
<dbReference type="STRING" id="926550.CLDAP_07580"/>
<organism evidence="4 5">
    <name type="scientific">Caldilinea aerophila (strain DSM 14535 / JCM 11387 / NBRC 104270 / STL-6-O1)</name>
    <dbReference type="NCBI Taxonomy" id="926550"/>
    <lineage>
        <taxon>Bacteria</taxon>
        <taxon>Bacillati</taxon>
        <taxon>Chloroflexota</taxon>
        <taxon>Caldilineae</taxon>
        <taxon>Caldilineales</taxon>
        <taxon>Caldilineaceae</taxon>
        <taxon>Caldilinea</taxon>
    </lineage>
</organism>